<dbReference type="PROSITE" id="PS50092">
    <property type="entry name" value="TSP1"/>
    <property type="match status" value="1"/>
</dbReference>
<dbReference type="OrthoDB" id="6071153at2759"/>
<dbReference type="NCBIfam" id="NF040941">
    <property type="entry name" value="GGGWT_bact"/>
    <property type="match status" value="1"/>
</dbReference>
<evidence type="ECO:0000313" key="4">
    <source>
        <dbReference type="Proteomes" id="UP000828390"/>
    </source>
</evidence>
<evidence type="ECO:0000259" key="2">
    <source>
        <dbReference type="PROSITE" id="PS51406"/>
    </source>
</evidence>
<dbReference type="Proteomes" id="UP000828390">
    <property type="component" value="Unassembled WGS sequence"/>
</dbReference>
<accession>A0A9D4E459</accession>
<sequence>MGLFLILLSTFISQPAIHSVDALACLACSFVTQPRHCDTAMTCPQLNDVCYLERRTNSFGEEGYALGCILNHSCKNVSSVNHTSDCAQCYDKDLCNSGGCGEPGFPEDRGHVGFDCPFLLPEGRCHNIDICREGEVCSVTGKDNFGTTVFKSRCTPKDECGVHQVGVLIGKKRYTSDHHDCFQCCETDICNNKCKMQADRQWGSWTAWSLCFSHCNQTRSRSCDNPSSLQGGQDCFGLAMQTQGCYTDQCQIADCSDLLRLNATLPSGVYRITTPLTHSKSQVYCDMETDGGGLTVFQKRFNGSVDFYRNFSEYENGFGFVDGEHWLGLKYLHEMASLGSYQFRLYIVRYNGSKGFDVYDNFSLGPGTNYSFHIGSRLRFSGCESLINYESPDGKSFTTYDHDRDNDISNVNCAERFHGAWWYNSCFRFNANGLYAPGKTNITNMAYTDYVGLNATTLMFKRI</sequence>
<keyword evidence="4" id="KW-1185">Reference proteome</keyword>
<reference evidence="3" key="2">
    <citation type="submission" date="2020-11" db="EMBL/GenBank/DDBJ databases">
        <authorList>
            <person name="McCartney M.A."/>
            <person name="Auch B."/>
            <person name="Kono T."/>
            <person name="Mallez S."/>
            <person name="Becker A."/>
            <person name="Gohl D.M."/>
            <person name="Silverstein K.A.T."/>
            <person name="Koren S."/>
            <person name="Bechman K.B."/>
            <person name="Herman A."/>
            <person name="Abrahante J.E."/>
            <person name="Garbe J."/>
        </authorList>
    </citation>
    <scope>NUCLEOTIDE SEQUENCE</scope>
    <source>
        <strain evidence="3">Duluth1</strain>
        <tissue evidence="3">Whole animal</tissue>
    </source>
</reference>
<dbReference type="Gene3D" id="2.20.100.10">
    <property type="entry name" value="Thrombospondin type-1 (TSP1) repeat"/>
    <property type="match status" value="1"/>
</dbReference>
<reference evidence="3" key="1">
    <citation type="journal article" date="2019" name="bioRxiv">
        <title>The Genome of the Zebra Mussel, Dreissena polymorpha: A Resource for Invasive Species Research.</title>
        <authorList>
            <person name="McCartney M.A."/>
            <person name="Auch B."/>
            <person name="Kono T."/>
            <person name="Mallez S."/>
            <person name="Zhang Y."/>
            <person name="Obille A."/>
            <person name="Becker A."/>
            <person name="Abrahante J.E."/>
            <person name="Garbe J."/>
            <person name="Badalamenti J.P."/>
            <person name="Herman A."/>
            <person name="Mangelson H."/>
            <person name="Liachko I."/>
            <person name="Sullivan S."/>
            <person name="Sone E.D."/>
            <person name="Koren S."/>
            <person name="Silverstein K.A.T."/>
            <person name="Beckman K.B."/>
            <person name="Gohl D.M."/>
        </authorList>
    </citation>
    <scope>NUCLEOTIDE SEQUENCE</scope>
    <source>
        <strain evidence="3">Duluth1</strain>
        <tissue evidence="3">Whole animal</tissue>
    </source>
</reference>
<gene>
    <name evidence="3" type="ORF">DPMN_173470</name>
</gene>
<proteinExistence type="predicted"/>
<evidence type="ECO:0000313" key="3">
    <source>
        <dbReference type="EMBL" id="KAH3772135.1"/>
    </source>
</evidence>
<name>A0A9D4E459_DREPO</name>
<dbReference type="InterPro" id="IPR050373">
    <property type="entry name" value="Fibrinogen_C-term_domain"/>
</dbReference>
<keyword evidence="1" id="KW-0732">Signal</keyword>
<dbReference type="SUPFAM" id="SSF82895">
    <property type="entry name" value="TSP-1 type 1 repeat"/>
    <property type="match status" value="1"/>
</dbReference>
<dbReference type="Gene3D" id="3.90.215.10">
    <property type="entry name" value="Gamma Fibrinogen, chain A, domain 1"/>
    <property type="match status" value="1"/>
</dbReference>
<dbReference type="SUPFAM" id="SSF56496">
    <property type="entry name" value="Fibrinogen C-terminal domain-like"/>
    <property type="match status" value="1"/>
</dbReference>
<dbReference type="Pfam" id="PF00147">
    <property type="entry name" value="Fibrinogen_C"/>
    <property type="match status" value="1"/>
</dbReference>
<dbReference type="SMART" id="SM00186">
    <property type="entry name" value="FBG"/>
    <property type="match status" value="1"/>
</dbReference>
<feature type="chain" id="PRO_5038975879" description="Fibrinogen C-terminal domain-containing protein" evidence="1">
    <location>
        <begin position="20"/>
        <end position="463"/>
    </location>
</feature>
<dbReference type="InterPro" id="IPR036383">
    <property type="entry name" value="TSP1_rpt_sf"/>
</dbReference>
<feature type="signal peptide" evidence="1">
    <location>
        <begin position="1"/>
        <end position="19"/>
    </location>
</feature>
<dbReference type="InterPro" id="IPR002181">
    <property type="entry name" value="Fibrinogen_a/b/g_C_dom"/>
</dbReference>
<dbReference type="InterPro" id="IPR014716">
    <property type="entry name" value="Fibrinogen_a/b/g_C_1"/>
</dbReference>
<organism evidence="3 4">
    <name type="scientific">Dreissena polymorpha</name>
    <name type="common">Zebra mussel</name>
    <name type="synonym">Mytilus polymorpha</name>
    <dbReference type="NCBI Taxonomy" id="45954"/>
    <lineage>
        <taxon>Eukaryota</taxon>
        <taxon>Metazoa</taxon>
        <taxon>Spiralia</taxon>
        <taxon>Lophotrochozoa</taxon>
        <taxon>Mollusca</taxon>
        <taxon>Bivalvia</taxon>
        <taxon>Autobranchia</taxon>
        <taxon>Heteroconchia</taxon>
        <taxon>Euheterodonta</taxon>
        <taxon>Imparidentia</taxon>
        <taxon>Neoheterodontei</taxon>
        <taxon>Myida</taxon>
        <taxon>Dreissenoidea</taxon>
        <taxon>Dreissenidae</taxon>
        <taxon>Dreissena</taxon>
    </lineage>
</organism>
<protein>
    <recommendedName>
        <fullName evidence="2">Fibrinogen C-terminal domain-containing protein</fullName>
    </recommendedName>
</protein>
<dbReference type="PROSITE" id="PS51406">
    <property type="entry name" value="FIBRINOGEN_C_2"/>
    <property type="match status" value="1"/>
</dbReference>
<dbReference type="InterPro" id="IPR036056">
    <property type="entry name" value="Fibrinogen-like_C"/>
</dbReference>
<evidence type="ECO:0000256" key="1">
    <source>
        <dbReference type="SAM" id="SignalP"/>
    </source>
</evidence>
<dbReference type="SMART" id="SM00209">
    <property type="entry name" value="TSP1"/>
    <property type="match status" value="1"/>
</dbReference>
<dbReference type="AlphaFoldDB" id="A0A9D4E459"/>
<dbReference type="PANTHER" id="PTHR19143">
    <property type="entry name" value="FIBRINOGEN/TENASCIN/ANGIOPOEITIN"/>
    <property type="match status" value="1"/>
</dbReference>
<dbReference type="InterPro" id="IPR000884">
    <property type="entry name" value="TSP1_rpt"/>
</dbReference>
<dbReference type="GO" id="GO:0005615">
    <property type="term" value="C:extracellular space"/>
    <property type="evidence" value="ECO:0007669"/>
    <property type="project" value="TreeGrafter"/>
</dbReference>
<feature type="domain" description="Fibrinogen C-terminal" evidence="2">
    <location>
        <begin position="246"/>
        <end position="463"/>
    </location>
</feature>
<dbReference type="EMBL" id="JAIWYP010000009">
    <property type="protein sequence ID" value="KAH3772135.1"/>
    <property type="molecule type" value="Genomic_DNA"/>
</dbReference>
<comment type="caution">
    <text evidence="3">The sequence shown here is derived from an EMBL/GenBank/DDBJ whole genome shotgun (WGS) entry which is preliminary data.</text>
</comment>